<comment type="subcellular location">
    <subcellularLocation>
        <location evidence="2">Cytoplasm</location>
    </subcellularLocation>
</comment>
<evidence type="ECO:0000313" key="15">
    <source>
        <dbReference type="Proteomes" id="UP000694257"/>
    </source>
</evidence>
<keyword evidence="4" id="KW-0004">4Fe-4S</keyword>
<evidence type="ECO:0000256" key="1">
    <source>
        <dbReference type="ARBA" id="ARBA00001966"/>
    </source>
</evidence>
<comment type="similarity">
    <text evidence="3">Belongs to the WhiB family.</text>
</comment>
<evidence type="ECO:0000259" key="13">
    <source>
        <dbReference type="PROSITE" id="PS51674"/>
    </source>
</evidence>
<dbReference type="PANTHER" id="PTHR38839">
    <property type="entry name" value="TRANSCRIPTIONAL REGULATOR WHID-RELATED"/>
    <property type="match status" value="1"/>
</dbReference>
<organism evidence="14 15">
    <name type="scientific">Nocardia iowensis</name>
    <dbReference type="NCBI Taxonomy" id="204891"/>
    <lineage>
        <taxon>Bacteria</taxon>
        <taxon>Bacillati</taxon>
        <taxon>Actinomycetota</taxon>
        <taxon>Actinomycetes</taxon>
        <taxon>Mycobacteriales</taxon>
        <taxon>Nocardiaceae</taxon>
        <taxon>Nocardia</taxon>
    </lineage>
</organism>
<dbReference type="PROSITE" id="PS51674">
    <property type="entry name" value="4FE4S_WBL"/>
    <property type="match status" value="1"/>
</dbReference>
<dbReference type="Pfam" id="PF02467">
    <property type="entry name" value="Whib"/>
    <property type="match status" value="1"/>
</dbReference>
<evidence type="ECO:0000256" key="8">
    <source>
        <dbReference type="ARBA" id="ARBA00023015"/>
    </source>
</evidence>
<comment type="cofactor">
    <cofactor evidence="1">
        <name>[4Fe-4S] cluster</name>
        <dbReference type="ChEBI" id="CHEBI:49883"/>
    </cofactor>
</comment>
<keyword evidence="5" id="KW-0479">Metal-binding</keyword>
<keyword evidence="6" id="KW-0408">Iron</keyword>
<feature type="compositionally biased region" description="Basic and acidic residues" evidence="12">
    <location>
        <begin position="102"/>
        <end position="115"/>
    </location>
</feature>
<proteinExistence type="inferred from homology"/>
<keyword evidence="10" id="KW-1015">Disulfide bond</keyword>
<accession>A0ABX8RSL3</accession>
<evidence type="ECO:0000256" key="9">
    <source>
        <dbReference type="ARBA" id="ARBA00023125"/>
    </source>
</evidence>
<dbReference type="EMBL" id="CP078145">
    <property type="protein sequence ID" value="QXN91877.1"/>
    <property type="molecule type" value="Genomic_DNA"/>
</dbReference>
<name>A0ABX8RSL3_NOCIO</name>
<evidence type="ECO:0000256" key="7">
    <source>
        <dbReference type="ARBA" id="ARBA00023014"/>
    </source>
</evidence>
<feature type="region of interest" description="Disordered" evidence="12">
    <location>
        <begin position="91"/>
        <end position="115"/>
    </location>
</feature>
<dbReference type="RefSeq" id="WP_218472726.1">
    <property type="nucleotide sequence ID" value="NZ_BAABJN010000009.1"/>
</dbReference>
<keyword evidence="11" id="KW-0804">Transcription</keyword>
<keyword evidence="7" id="KW-0411">Iron-sulfur</keyword>
<evidence type="ECO:0000256" key="11">
    <source>
        <dbReference type="ARBA" id="ARBA00023163"/>
    </source>
</evidence>
<evidence type="ECO:0000256" key="12">
    <source>
        <dbReference type="SAM" id="MobiDB-lite"/>
    </source>
</evidence>
<keyword evidence="8" id="KW-0805">Transcription regulation</keyword>
<feature type="domain" description="4Fe-4S Wbl-type" evidence="13">
    <location>
        <begin position="11"/>
        <end position="80"/>
    </location>
</feature>
<dbReference type="Proteomes" id="UP000694257">
    <property type="component" value="Chromosome"/>
</dbReference>
<evidence type="ECO:0000256" key="2">
    <source>
        <dbReference type="ARBA" id="ARBA00004496"/>
    </source>
</evidence>
<protein>
    <submittedName>
        <fullName evidence="14">WhiB family transcriptional regulator</fullName>
    </submittedName>
</protein>
<dbReference type="InterPro" id="IPR034768">
    <property type="entry name" value="4FE4S_WBL"/>
</dbReference>
<keyword evidence="15" id="KW-1185">Reference proteome</keyword>
<evidence type="ECO:0000256" key="6">
    <source>
        <dbReference type="ARBA" id="ARBA00023004"/>
    </source>
</evidence>
<evidence type="ECO:0000256" key="5">
    <source>
        <dbReference type="ARBA" id="ARBA00022723"/>
    </source>
</evidence>
<keyword evidence="9" id="KW-0238">DNA-binding</keyword>
<dbReference type="InterPro" id="IPR003482">
    <property type="entry name" value="Whib"/>
</dbReference>
<reference evidence="14 15" key="1">
    <citation type="submission" date="2021-07" db="EMBL/GenBank/DDBJ databases">
        <title>Whole Genome Sequence of Nocardia Iowensis.</title>
        <authorList>
            <person name="Lamm A."/>
            <person name="Collins-Fairclough A.M."/>
            <person name="Bunk B."/>
            <person name="Sproer C."/>
        </authorList>
    </citation>
    <scope>NUCLEOTIDE SEQUENCE [LARGE SCALE GENOMIC DNA]</scope>
    <source>
        <strain evidence="14 15">NRRL 5646</strain>
    </source>
</reference>
<evidence type="ECO:0000313" key="14">
    <source>
        <dbReference type="EMBL" id="QXN91877.1"/>
    </source>
</evidence>
<evidence type="ECO:0000256" key="10">
    <source>
        <dbReference type="ARBA" id="ARBA00023157"/>
    </source>
</evidence>
<evidence type="ECO:0000256" key="4">
    <source>
        <dbReference type="ARBA" id="ARBA00022485"/>
    </source>
</evidence>
<evidence type="ECO:0000256" key="3">
    <source>
        <dbReference type="ARBA" id="ARBA00006597"/>
    </source>
</evidence>
<gene>
    <name evidence="14" type="ORF">KV110_01390</name>
</gene>
<sequence length="115" mass="12956">MSCYDWRERAACRSVHPEVFFPISHTKPGVRPIPADRETPRRICERCPVRLSCARLGLATVKRGWKHGVYAGIDLEARDARTRLLEVVDEPAVASMTGPETGRAHSHPDRQGARR</sequence>